<evidence type="ECO:0000256" key="2">
    <source>
        <dbReference type="ARBA" id="ARBA00022692"/>
    </source>
</evidence>
<keyword evidence="8" id="KW-1185">Reference proteome</keyword>
<dbReference type="PANTHER" id="PTHR15407:SF32">
    <property type="entry name" value="PROTEIN (MNN4), PUTATIVE (AFU_ORTHOLOGUE AFUA_1G03790)-RELATED"/>
    <property type="match status" value="1"/>
</dbReference>
<feature type="chain" id="PRO_5040280440" description="LicD/FKTN/FKRP nucleotidyltransferase domain-containing protein" evidence="5">
    <location>
        <begin position="21"/>
        <end position="286"/>
    </location>
</feature>
<evidence type="ECO:0000256" key="5">
    <source>
        <dbReference type="SAM" id="SignalP"/>
    </source>
</evidence>
<gene>
    <name evidence="7" type="ORF">CLAFUR5_04178</name>
</gene>
<evidence type="ECO:0000313" key="8">
    <source>
        <dbReference type="Proteomes" id="UP000756132"/>
    </source>
</evidence>
<name>A0A9Q8LGB8_PASFU</name>
<reference evidence="7" key="2">
    <citation type="journal article" date="2022" name="Microb. Genom.">
        <title>A chromosome-scale genome assembly of the tomato pathogen Cladosporium fulvum reveals a compartmentalized genome architecture and the presence of a dispensable chromosome.</title>
        <authorList>
            <person name="Zaccaron A.Z."/>
            <person name="Chen L.H."/>
            <person name="Samaras A."/>
            <person name="Stergiopoulos I."/>
        </authorList>
    </citation>
    <scope>NUCLEOTIDE SEQUENCE</scope>
    <source>
        <strain evidence="7">Race5_Kim</strain>
    </source>
</reference>
<dbReference type="Proteomes" id="UP000756132">
    <property type="component" value="Chromosome 4"/>
</dbReference>
<dbReference type="GeneID" id="71984056"/>
<dbReference type="Pfam" id="PF04991">
    <property type="entry name" value="LicD"/>
    <property type="match status" value="1"/>
</dbReference>
<feature type="signal peptide" evidence="5">
    <location>
        <begin position="1"/>
        <end position="20"/>
    </location>
</feature>
<dbReference type="GO" id="GO:0016020">
    <property type="term" value="C:membrane"/>
    <property type="evidence" value="ECO:0007669"/>
    <property type="project" value="UniProtKB-SubCell"/>
</dbReference>
<reference evidence="7" key="1">
    <citation type="submission" date="2021-12" db="EMBL/GenBank/DDBJ databases">
        <authorList>
            <person name="Zaccaron A."/>
            <person name="Stergiopoulos I."/>
        </authorList>
    </citation>
    <scope>NUCLEOTIDE SEQUENCE</scope>
    <source>
        <strain evidence="7">Race5_Kim</strain>
    </source>
</reference>
<protein>
    <recommendedName>
        <fullName evidence="6">LicD/FKTN/FKRP nucleotidyltransferase domain-containing protein</fullName>
    </recommendedName>
</protein>
<dbReference type="PANTHER" id="PTHR15407">
    <property type="entry name" value="FUKUTIN-RELATED"/>
    <property type="match status" value="1"/>
</dbReference>
<evidence type="ECO:0000313" key="7">
    <source>
        <dbReference type="EMBL" id="UJO16088.1"/>
    </source>
</evidence>
<sequence>MRLSFFIALYFVLCFQHIAARPLLHPRMADFDSVRIHLDRPYVEEDEHHPNKYFLESIFNPHYDGRFADRPLKYDEKQSHLSALIRTYLFTMESISVETWLMHGTLLGWYWNRKIMPWDSDLDVMVSESSLHFLAAYHNMTMHTFKLPRYKTRRSYMLEINPRCSERALDKENRIDARWIDTETGLFIDITTLRRIGTTEDNGDLEFKVKDNHHYMYDDIFPLRQSAFEGISVSIPYAYPDILIEEYGDDALSSVHHENHRFDEQKQNWLPQAVLSSSEYDESEDT</sequence>
<feature type="domain" description="LicD/FKTN/FKRP nucleotidyltransferase" evidence="6">
    <location>
        <begin position="97"/>
        <end position="197"/>
    </location>
</feature>
<organism evidence="7 8">
    <name type="scientific">Passalora fulva</name>
    <name type="common">Tomato leaf mold</name>
    <name type="synonym">Cladosporium fulvum</name>
    <dbReference type="NCBI Taxonomy" id="5499"/>
    <lineage>
        <taxon>Eukaryota</taxon>
        <taxon>Fungi</taxon>
        <taxon>Dikarya</taxon>
        <taxon>Ascomycota</taxon>
        <taxon>Pezizomycotina</taxon>
        <taxon>Dothideomycetes</taxon>
        <taxon>Dothideomycetidae</taxon>
        <taxon>Mycosphaerellales</taxon>
        <taxon>Mycosphaerellaceae</taxon>
        <taxon>Fulvia</taxon>
    </lineage>
</organism>
<keyword evidence="3" id="KW-1133">Transmembrane helix</keyword>
<dbReference type="GO" id="GO:0009100">
    <property type="term" value="P:glycoprotein metabolic process"/>
    <property type="evidence" value="ECO:0007669"/>
    <property type="project" value="UniProtKB-ARBA"/>
</dbReference>
<dbReference type="InterPro" id="IPR007074">
    <property type="entry name" value="LicD/FKTN/FKRP_NTP_transf"/>
</dbReference>
<dbReference type="RefSeq" id="XP_047760454.1">
    <property type="nucleotide sequence ID" value="XM_047903326.1"/>
</dbReference>
<keyword evidence="5" id="KW-0732">Signal</keyword>
<keyword evidence="4" id="KW-0472">Membrane</keyword>
<dbReference type="AlphaFoldDB" id="A0A9Q8LGB8"/>
<accession>A0A9Q8LGB8</accession>
<evidence type="ECO:0000256" key="4">
    <source>
        <dbReference type="ARBA" id="ARBA00023136"/>
    </source>
</evidence>
<dbReference type="EMBL" id="CP090166">
    <property type="protein sequence ID" value="UJO16088.1"/>
    <property type="molecule type" value="Genomic_DNA"/>
</dbReference>
<keyword evidence="2" id="KW-0812">Transmembrane</keyword>
<dbReference type="OrthoDB" id="444255at2759"/>
<proteinExistence type="predicted"/>
<evidence type="ECO:0000259" key="6">
    <source>
        <dbReference type="Pfam" id="PF04991"/>
    </source>
</evidence>
<evidence type="ECO:0000256" key="1">
    <source>
        <dbReference type="ARBA" id="ARBA00004167"/>
    </source>
</evidence>
<dbReference type="KEGG" id="ffu:CLAFUR5_04178"/>
<comment type="subcellular location">
    <subcellularLocation>
        <location evidence="1">Membrane</location>
        <topology evidence="1">Single-pass membrane protein</topology>
    </subcellularLocation>
</comment>
<dbReference type="InterPro" id="IPR009644">
    <property type="entry name" value="FKTN/MNN4/W02B3.4-1"/>
</dbReference>
<evidence type="ECO:0000256" key="3">
    <source>
        <dbReference type="ARBA" id="ARBA00022989"/>
    </source>
</evidence>